<comment type="similarity">
    <text evidence="2">Belongs to the FAD-binding oxidoreductase/transferase type 4 family.</text>
</comment>
<evidence type="ECO:0000313" key="8">
    <source>
        <dbReference type="Proteomes" id="UP000599578"/>
    </source>
</evidence>
<gene>
    <name evidence="7" type="ORF">GCM10011348_12090</name>
</gene>
<dbReference type="InterPro" id="IPR016171">
    <property type="entry name" value="Vanillyl_alc_oxidase_C-sub2"/>
</dbReference>
<dbReference type="InterPro" id="IPR006094">
    <property type="entry name" value="Oxid_FAD_bind_N"/>
</dbReference>
<evidence type="ECO:0000313" key="7">
    <source>
        <dbReference type="EMBL" id="GGO78961.1"/>
    </source>
</evidence>
<dbReference type="SUPFAM" id="SSF55103">
    <property type="entry name" value="FAD-linked oxidases, C-terminal domain"/>
    <property type="match status" value="1"/>
</dbReference>
<dbReference type="EMBL" id="BMLT01000003">
    <property type="protein sequence ID" value="GGO78961.1"/>
    <property type="molecule type" value="Genomic_DNA"/>
</dbReference>
<evidence type="ECO:0000256" key="2">
    <source>
        <dbReference type="ARBA" id="ARBA00008000"/>
    </source>
</evidence>
<evidence type="ECO:0000256" key="4">
    <source>
        <dbReference type="ARBA" id="ARBA00022827"/>
    </source>
</evidence>
<dbReference type="InterPro" id="IPR016164">
    <property type="entry name" value="FAD-linked_Oxase-like_C"/>
</dbReference>
<dbReference type="GO" id="GO:0022904">
    <property type="term" value="P:respiratory electron transport chain"/>
    <property type="evidence" value="ECO:0007669"/>
    <property type="project" value="TreeGrafter"/>
</dbReference>
<dbReference type="PANTHER" id="PTHR43716">
    <property type="entry name" value="D-2-HYDROXYGLUTARATE DEHYDROGENASE, MITOCHONDRIAL"/>
    <property type="match status" value="1"/>
</dbReference>
<dbReference type="GO" id="GO:0071949">
    <property type="term" value="F:FAD binding"/>
    <property type="evidence" value="ECO:0007669"/>
    <property type="project" value="InterPro"/>
</dbReference>
<dbReference type="SUPFAM" id="SSF56176">
    <property type="entry name" value="FAD-binding/transporter-associated domain-like"/>
    <property type="match status" value="1"/>
</dbReference>
<dbReference type="Gene3D" id="3.30.70.2190">
    <property type="match status" value="1"/>
</dbReference>
<comment type="caution">
    <text evidence="7">The sequence shown here is derived from an EMBL/GenBank/DDBJ whole genome shotgun (WGS) entry which is preliminary data.</text>
</comment>
<dbReference type="InterPro" id="IPR036318">
    <property type="entry name" value="FAD-bd_PCMH-like_sf"/>
</dbReference>
<dbReference type="InterPro" id="IPR016166">
    <property type="entry name" value="FAD-bd_PCMH"/>
</dbReference>
<dbReference type="InterPro" id="IPR004113">
    <property type="entry name" value="FAD-bd_oxidored_4_C"/>
</dbReference>
<keyword evidence="5" id="KW-0560">Oxidoreductase</keyword>
<proteinExistence type="inferred from homology"/>
<evidence type="ECO:0000256" key="1">
    <source>
        <dbReference type="ARBA" id="ARBA00001974"/>
    </source>
</evidence>
<comment type="cofactor">
    <cofactor evidence="1">
        <name>FAD</name>
        <dbReference type="ChEBI" id="CHEBI:57692"/>
    </cofactor>
</comment>
<dbReference type="InterPro" id="IPR016169">
    <property type="entry name" value="FAD-bd_PCMH_sub2"/>
</dbReference>
<dbReference type="RefSeq" id="WP_188859491.1">
    <property type="nucleotide sequence ID" value="NZ_BMLT01000003.1"/>
</dbReference>
<evidence type="ECO:0000256" key="5">
    <source>
        <dbReference type="ARBA" id="ARBA00023002"/>
    </source>
</evidence>
<dbReference type="AlphaFoldDB" id="A0A917ZCB8"/>
<evidence type="ECO:0000259" key="6">
    <source>
        <dbReference type="PROSITE" id="PS51387"/>
    </source>
</evidence>
<dbReference type="FunFam" id="1.10.45.10:FF:000001">
    <property type="entry name" value="D-lactate dehydrogenase mitochondrial"/>
    <property type="match status" value="1"/>
</dbReference>
<dbReference type="Gene3D" id="1.10.45.10">
    <property type="entry name" value="Vanillyl-alcohol Oxidase, Chain A, domain 4"/>
    <property type="match status" value="1"/>
</dbReference>
<dbReference type="Pfam" id="PF02913">
    <property type="entry name" value="FAD-oxidase_C"/>
    <property type="match status" value="1"/>
</dbReference>
<organism evidence="7 8">
    <name type="scientific">Marinobacterium nitratireducens</name>
    <dbReference type="NCBI Taxonomy" id="518897"/>
    <lineage>
        <taxon>Bacteria</taxon>
        <taxon>Pseudomonadati</taxon>
        <taxon>Pseudomonadota</taxon>
        <taxon>Gammaproteobacteria</taxon>
        <taxon>Oceanospirillales</taxon>
        <taxon>Oceanospirillaceae</taxon>
        <taxon>Marinobacterium</taxon>
    </lineage>
</organism>
<protein>
    <submittedName>
        <fullName evidence="7">Oxidoreductase</fullName>
    </submittedName>
</protein>
<dbReference type="Gene3D" id="3.30.70.2740">
    <property type="match status" value="1"/>
</dbReference>
<reference evidence="7 8" key="1">
    <citation type="journal article" date="2014" name="Int. J. Syst. Evol. Microbiol.">
        <title>Complete genome sequence of Corynebacterium casei LMG S-19264T (=DSM 44701T), isolated from a smear-ripened cheese.</title>
        <authorList>
            <consortium name="US DOE Joint Genome Institute (JGI-PGF)"/>
            <person name="Walter F."/>
            <person name="Albersmeier A."/>
            <person name="Kalinowski J."/>
            <person name="Ruckert C."/>
        </authorList>
    </citation>
    <scope>NUCLEOTIDE SEQUENCE [LARGE SCALE GENOMIC DNA]</scope>
    <source>
        <strain evidence="7 8">CGMCC 1.7286</strain>
    </source>
</reference>
<keyword evidence="8" id="KW-1185">Reference proteome</keyword>
<dbReference type="Pfam" id="PF01565">
    <property type="entry name" value="FAD_binding_4"/>
    <property type="match status" value="1"/>
</dbReference>
<dbReference type="InterPro" id="IPR051264">
    <property type="entry name" value="FAD-oxidored/transferase_4"/>
</dbReference>
<dbReference type="Gene3D" id="3.30.43.10">
    <property type="entry name" value="Uridine Diphospho-n-acetylenolpyruvylglucosamine Reductase, domain 2"/>
    <property type="match status" value="1"/>
</dbReference>
<feature type="domain" description="FAD-binding PCMH-type" evidence="6">
    <location>
        <begin position="35"/>
        <end position="214"/>
    </location>
</feature>
<keyword evidence="4" id="KW-0274">FAD</keyword>
<dbReference type="GO" id="GO:0016491">
    <property type="term" value="F:oxidoreductase activity"/>
    <property type="evidence" value="ECO:0007669"/>
    <property type="project" value="UniProtKB-KW"/>
</dbReference>
<name>A0A917ZCB8_9GAMM</name>
<dbReference type="Proteomes" id="UP000599578">
    <property type="component" value="Unassembled WGS sequence"/>
</dbReference>
<accession>A0A917ZCB8</accession>
<dbReference type="Gene3D" id="3.30.465.10">
    <property type="match status" value="1"/>
</dbReference>
<sequence>MSMNLIAELTAIVGDKGILTGEDVSQRQDGWIGAPACSAQAIVRPADTAELSAVMKLCYEQDQTIVVHGGLTGLVNGARTTSNDIVISLERMRNIVEIDAQNRTMTVQSGVNLQTVQEKAEDEGLYYPVDLGARGTATIGGTIATNAGGNRVLRYGMTRDSILGLEAVLADGTIISSMSKVLKNNTGYNLPHLFIGAEGTLGIVTQAVLRLRAKPLGGATALVAVEDFESLSKLLNLAESGLGGGLSSFEVMWHSFYDLVTGTERHRAPIPAQSAYYVIIETQGNSNEQEQERLEMLLGDALEQELISDAVLTQSDSEREKIWAIRDDVEALFELAPIHGFDVSLPISAMESYVEKLQAGLDARWPDNRLIVFGHLGDGNLHVIVTQVPASDKKGVEELVYGGLNGLGGSISAEHGIGLDKKPYLQNSRSPAEIALMKQIKQTMDPKGLLNPGKVLS</sequence>
<dbReference type="PROSITE" id="PS51387">
    <property type="entry name" value="FAD_PCMH"/>
    <property type="match status" value="1"/>
</dbReference>
<dbReference type="InterPro" id="IPR016167">
    <property type="entry name" value="FAD-bd_PCMH_sub1"/>
</dbReference>
<keyword evidence="3" id="KW-0285">Flavoprotein</keyword>
<evidence type="ECO:0000256" key="3">
    <source>
        <dbReference type="ARBA" id="ARBA00022630"/>
    </source>
</evidence>
<dbReference type="PANTHER" id="PTHR43716:SF1">
    <property type="entry name" value="D-2-HYDROXYGLUTARATE DEHYDROGENASE, MITOCHONDRIAL"/>
    <property type="match status" value="1"/>
</dbReference>